<reference evidence="4" key="2">
    <citation type="submission" date="2011-04" db="EMBL/GenBank/DDBJ databases">
        <title>The complete genome of chromosome of Treponema succinifaciens DSM 2489.</title>
        <authorList>
            <person name="Lucas S."/>
            <person name="Copeland A."/>
            <person name="Lapidus A."/>
            <person name="Bruce D."/>
            <person name="Goodwin L."/>
            <person name="Pitluck S."/>
            <person name="Peters L."/>
            <person name="Kyrpides N."/>
            <person name="Mavromatis K."/>
            <person name="Ivanova N."/>
            <person name="Ovchinnikova G."/>
            <person name="Teshima H."/>
            <person name="Detter J.C."/>
            <person name="Tapia R."/>
            <person name="Han C."/>
            <person name="Land M."/>
            <person name="Hauser L."/>
            <person name="Markowitz V."/>
            <person name="Cheng J.-F."/>
            <person name="Hugenholtz P."/>
            <person name="Woyke T."/>
            <person name="Wu D."/>
            <person name="Gronow S."/>
            <person name="Wellnitz S."/>
            <person name="Brambilla E."/>
            <person name="Klenk H.-P."/>
            <person name="Eisen J.A."/>
        </authorList>
    </citation>
    <scope>NUCLEOTIDE SEQUENCE [LARGE SCALE GENOMIC DNA]</scope>
    <source>
        <strain evidence="4">ATCC 33096 / DSM 2489 / 6091</strain>
    </source>
</reference>
<evidence type="ECO:0000259" key="2">
    <source>
        <dbReference type="Pfam" id="PF09084"/>
    </source>
</evidence>
<dbReference type="eggNOG" id="COG0715">
    <property type="taxonomic scope" value="Bacteria"/>
</dbReference>
<dbReference type="InterPro" id="IPR027024">
    <property type="entry name" value="UCP027386_ABC_sbc_TM0202"/>
</dbReference>
<organism evidence="3 4">
    <name type="scientific">Treponema succinifaciens (strain ATCC 33096 / DSM 2489 / 6091)</name>
    <dbReference type="NCBI Taxonomy" id="869209"/>
    <lineage>
        <taxon>Bacteria</taxon>
        <taxon>Pseudomonadati</taxon>
        <taxon>Spirochaetota</taxon>
        <taxon>Spirochaetia</taxon>
        <taxon>Spirochaetales</taxon>
        <taxon>Treponemataceae</taxon>
        <taxon>Treponema</taxon>
    </lineage>
</organism>
<gene>
    <name evidence="3" type="ordered locus">Tresu_0023</name>
</gene>
<dbReference type="Pfam" id="PF09084">
    <property type="entry name" value="NMT1"/>
    <property type="match status" value="1"/>
</dbReference>
<dbReference type="InterPro" id="IPR015168">
    <property type="entry name" value="SsuA/THI5"/>
</dbReference>
<proteinExistence type="predicted"/>
<dbReference type="PANTHER" id="PTHR30024">
    <property type="entry name" value="ALIPHATIC SULFONATES-BINDING PROTEIN-RELATED"/>
    <property type="match status" value="1"/>
</dbReference>
<dbReference type="EMBL" id="CP002631">
    <property type="protein sequence ID" value="AEB12993.1"/>
    <property type="molecule type" value="Genomic_DNA"/>
</dbReference>
<evidence type="ECO:0000313" key="4">
    <source>
        <dbReference type="Proteomes" id="UP000006852"/>
    </source>
</evidence>
<dbReference type="RefSeq" id="WP_013700304.1">
    <property type="nucleotide sequence ID" value="NC_015385.1"/>
</dbReference>
<sequence length="311" mass="34499">MKKFSCLFFSLFVCFAFCFPQKIGVLKGPSGIPSAYLMENFSDNAEYEVFSGANFLLPKLIKGEVEIGFLPPNVAAKVYNVNKGAVLMAAVCGNGMVSLVTKDSSIKRLKDLKGKEIFVAGQGATPDFMFRYILKQNKIKFDGTKNSVRLSYSVPNAEIAPSLILGKIQYAVVPEPFATVACEKDKNIFRAVDFQKEFFALSEIENFPMTLIAVNANFAKSNPEKVKKFLEEYKKASEWTLKNPKEAGPLVEKFQLGLNARIVEKAIPKCAFVFETGNTARNEIEKLLSVFMEFEPASVGGKLPDGGFYFE</sequence>
<feature type="chain" id="PRO_5003282914" evidence="1">
    <location>
        <begin position="19"/>
        <end position="311"/>
    </location>
</feature>
<dbReference type="SUPFAM" id="SSF53850">
    <property type="entry name" value="Periplasmic binding protein-like II"/>
    <property type="match status" value="1"/>
</dbReference>
<name>F2NU29_TRES6</name>
<evidence type="ECO:0000313" key="3">
    <source>
        <dbReference type="EMBL" id="AEB12993.1"/>
    </source>
</evidence>
<reference evidence="3 4" key="1">
    <citation type="journal article" date="2011" name="Stand. Genomic Sci.">
        <title>Complete genome sequence of Treponema succinifaciens type strain (6091).</title>
        <authorList>
            <person name="Han C."/>
            <person name="Gronow S."/>
            <person name="Teshima H."/>
            <person name="Lapidus A."/>
            <person name="Nolan M."/>
            <person name="Lucas S."/>
            <person name="Hammon N."/>
            <person name="Deshpande S."/>
            <person name="Cheng J.F."/>
            <person name="Zeytun A."/>
            <person name="Tapia R."/>
            <person name="Goodwin L."/>
            <person name="Pitluck S."/>
            <person name="Liolios K."/>
            <person name="Pagani I."/>
            <person name="Ivanova N."/>
            <person name="Mavromatis K."/>
            <person name="Mikhailova N."/>
            <person name="Huntemann M."/>
            <person name="Pati A."/>
            <person name="Chen A."/>
            <person name="Palaniappan K."/>
            <person name="Land M."/>
            <person name="Hauser L."/>
            <person name="Brambilla E.M."/>
            <person name="Rohde M."/>
            <person name="Goker M."/>
            <person name="Woyke T."/>
            <person name="Bristow J."/>
            <person name="Eisen J.A."/>
            <person name="Markowitz V."/>
            <person name="Hugenholtz P."/>
            <person name="Kyrpides N.C."/>
            <person name="Klenk H.P."/>
            <person name="Detter J.C."/>
        </authorList>
    </citation>
    <scope>NUCLEOTIDE SEQUENCE [LARGE SCALE GENOMIC DNA]</scope>
    <source>
        <strain evidence="4">ATCC 33096 / DSM 2489 / 6091</strain>
    </source>
</reference>
<keyword evidence="1" id="KW-0732">Signal</keyword>
<dbReference type="STRING" id="869209.Tresu_0023"/>
<accession>F2NU29</accession>
<protein>
    <submittedName>
        <fullName evidence="3">NMT1/THI5 like domain protein</fullName>
    </submittedName>
</protein>
<dbReference type="PANTHER" id="PTHR30024:SF46">
    <property type="entry name" value="ABC TRANSPORTER, SUBSTRATE-BINDING LIPOPROTEIN"/>
    <property type="match status" value="1"/>
</dbReference>
<dbReference type="GeneID" id="302997273"/>
<evidence type="ECO:0000256" key="1">
    <source>
        <dbReference type="SAM" id="SignalP"/>
    </source>
</evidence>
<dbReference type="HOGENOM" id="CLU_062584_0_0_12"/>
<keyword evidence="4" id="KW-1185">Reference proteome</keyword>
<dbReference type="PIRSF" id="PIRSF027386">
    <property type="entry name" value="UCP027386_ABC_sbc_TM0202"/>
    <property type="match status" value="1"/>
</dbReference>
<feature type="domain" description="SsuA/THI5-like" evidence="2">
    <location>
        <begin position="98"/>
        <end position="247"/>
    </location>
</feature>
<dbReference type="KEGG" id="tsu:Tresu_0023"/>
<dbReference type="AlphaFoldDB" id="F2NU29"/>
<feature type="signal peptide" evidence="1">
    <location>
        <begin position="1"/>
        <end position="18"/>
    </location>
</feature>
<dbReference type="Proteomes" id="UP000006852">
    <property type="component" value="Chromosome"/>
</dbReference>
<dbReference type="Gene3D" id="3.40.190.10">
    <property type="entry name" value="Periplasmic binding protein-like II"/>
    <property type="match status" value="2"/>
</dbReference>